<reference evidence="8" key="1">
    <citation type="submission" date="2019-06" db="EMBL/GenBank/DDBJ databases">
        <title>Gordonia isolated from sludge of a wastewater treatment plant.</title>
        <authorList>
            <person name="Tamura T."/>
            <person name="Aoyama K."/>
            <person name="Kang Y."/>
            <person name="Saito S."/>
            <person name="Akiyama N."/>
            <person name="Yazawa K."/>
            <person name="Gonoi T."/>
            <person name="Mikami Y."/>
        </authorList>
    </citation>
    <scope>NUCLEOTIDE SEQUENCE [LARGE SCALE GENOMIC DNA]</scope>
    <source>
        <strain evidence="8">NBRC 107697</strain>
    </source>
</reference>
<dbReference type="InterPro" id="IPR017039">
    <property type="entry name" value="Virul_fac_BrkB"/>
</dbReference>
<dbReference type="EMBL" id="BJOU01000001">
    <property type="protein sequence ID" value="GED97299.1"/>
    <property type="molecule type" value="Genomic_DNA"/>
</dbReference>
<keyword evidence="4 6" id="KW-1133">Transmembrane helix</keyword>
<gene>
    <name evidence="7" type="ORF">nbrc107697_13380</name>
</gene>
<feature type="transmembrane region" description="Helical" evidence="6">
    <location>
        <begin position="252"/>
        <end position="276"/>
    </location>
</feature>
<keyword evidence="3 6" id="KW-0812">Transmembrane</keyword>
<dbReference type="OrthoDB" id="4127374at2"/>
<feature type="transmembrane region" description="Helical" evidence="6">
    <location>
        <begin position="172"/>
        <end position="194"/>
    </location>
</feature>
<evidence type="ECO:0000256" key="3">
    <source>
        <dbReference type="ARBA" id="ARBA00022692"/>
    </source>
</evidence>
<feature type="transmembrane region" description="Helical" evidence="6">
    <location>
        <begin position="214"/>
        <end position="240"/>
    </location>
</feature>
<evidence type="ECO:0000313" key="8">
    <source>
        <dbReference type="Proteomes" id="UP000444980"/>
    </source>
</evidence>
<keyword evidence="8" id="KW-1185">Reference proteome</keyword>
<comment type="caution">
    <text evidence="7">The sequence shown here is derived from an EMBL/GenBank/DDBJ whole genome shotgun (WGS) entry which is preliminary data.</text>
</comment>
<dbReference type="RefSeq" id="WP_161926645.1">
    <property type="nucleotide sequence ID" value="NZ_BJOU01000001.1"/>
</dbReference>
<dbReference type="PANTHER" id="PTHR30213:SF1">
    <property type="entry name" value="INNER MEMBRANE PROTEIN YHJD"/>
    <property type="match status" value="1"/>
</dbReference>
<evidence type="ECO:0000256" key="4">
    <source>
        <dbReference type="ARBA" id="ARBA00022989"/>
    </source>
</evidence>
<dbReference type="PANTHER" id="PTHR30213">
    <property type="entry name" value="INNER MEMBRANE PROTEIN YHJD"/>
    <property type="match status" value="1"/>
</dbReference>
<keyword evidence="2" id="KW-1003">Cell membrane</keyword>
<protein>
    <submittedName>
        <fullName evidence="7">Inner membrane protein YhjD</fullName>
    </submittedName>
</protein>
<dbReference type="Proteomes" id="UP000444980">
    <property type="component" value="Unassembled WGS sequence"/>
</dbReference>
<evidence type="ECO:0000256" key="1">
    <source>
        <dbReference type="ARBA" id="ARBA00004651"/>
    </source>
</evidence>
<feature type="transmembrane region" description="Helical" evidence="6">
    <location>
        <begin position="74"/>
        <end position="92"/>
    </location>
</feature>
<comment type="subcellular location">
    <subcellularLocation>
        <location evidence="1">Cell membrane</location>
        <topology evidence="1">Multi-pass membrane protein</topology>
    </subcellularLocation>
</comment>
<feature type="transmembrane region" description="Helical" evidence="6">
    <location>
        <begin position="132"/>
        <end position="151"/>
    </location>
</feature>
<proteinExistence type="predicted"/>
<evidence type="ECO:0000256" key="6">
    <source>
        <dbReference type="SAM" id="Phobius"/>
    </source>
</evidence>
<evidence type="ECO:0000313" key="7">
    <source>
        <dbReference type="EMBL" id="GED97299.1"/>
    </source>
</evidence>
<sequence length="339" mass="36387">MASLPPPIAVVVDTVVAVVRGIVDRVSALITAITEGFAALRERYPRLDRVVATQERHDEHYGGAFAAAMSFRTVMALVPVLMVAFAVAGFILSRQPELLDDIRRTIVDAAPGGLGETLAKAMDSAIRSRSTVGTLGLLFAAWTGINWMSGARQAMTAIWGGNVDRNPVLSKVFDLGQFALLGLWFAVALVLSLAGSSRLADRVLVWLNLDWSPVAVSLFQLLAPLVSILITWPLLTVVLAKVPLVNLPLRNAWKAGLLAAVAFEVLKVVAGMIIGATSRGPAGAAFGSIITVMMFINIVARIMFYATAWCATDPINEQYLLDGDESEEEDATVDEDERV</sequence>
<name>A0A7I9UWE1_9ACTN</name>
<dbReference type="AlphaFoldDB" id="A0A7I9UWE1"/>
<evidence type="ECO:0000256" key="5">
    <source>
        <dbReference type="ARBA" id="ARBA00023136"/>
    </source>
</evidence>
<organism evidence="7 8">
    <name type="scientific">Gordonia crocea</name>
    <dbReference type="NCBI Taxonomy" id="589162"/>
    <lineage>
        <taxon>Bacteria</taxon>
        <taxon>Bacillati</taxon>
        <taxon>Actinomycetota</taxon>
        <taxon>Actinomycetes</taxon>
        <taxon>Mycobacteriales</taxon>
        <taxon>Gordoniaceae</taxon>
        <taxon>Gordonia</taxon>
    </lineage>
</organism>
<dbReference type="GO" id="GO:0005886">
    <property type="term" value="C:plasma membrane"/>
    <property type="evidence" value="ECO:0007669"/>
    <property type="project" value="UniProtKB-SubCell"/>
</dbReference>
<feature type="transmembrane region" description="Helical" evidence="6">
    <location>
        <begin position="282"/>
        <end position="300"/>
    </location>
</feature>
<accession>A0A7I9UWE1</accession>
<dbReference type="Pfam" id="PF03631">
    <property type="entry name" value="Virul_fac_BrkB"/>
    <property type="match status" value="1"/>
</dbReference>
<evidence type="ECO:0000256" key="2">
    <source>
        <dbReference type="ARBA" id="ARBA00022475"/>
    </source>
</evidence>
<keyword evidence="5 6" id="KW-0472">Membrane</keyword>